<name>A0AAD5THI4_9FUNG</name>
<dbReference type="Proteomes" id="UP001212152">
    <property type="component" value="Unassembled WGS sequence"/>
</dbReference>
<evidence type="ECO:0000313" key="2">
    <source>
        <dbReference type="Proteomes" id="UP001212152"/>
    </source>
</evidence>
<organism evidence="1 2">
    <name type="scientific">Geranomyces variabilis</name>
    <dbReference type="NCBI Taxonomy" id="109894"/>
    <lineage>
        <taxon>Eukaryota</taxon>
        <taxon>Fungi</taxon>
        <taxon>Fungi incertae sedis</taxon>
        <taxon>Chytridiomycota</taxon>
        <taxon>Chytridiomycota incertae sedis</taxon>
        <taxon>Chytridiomycetes</taxon>
        <taxon>Spizellomycetales</taxon>
        <taxon>Powellomycetaceae</taxon>
        <taxon>Geranomyces</taxon>
    </lineage>
</organism>
<keyword evidence="2" id="KW-1185">Reference proteome</keyword>
<dbReference type="EMBL" id="JADGJQ010000038">
    <property type="protein sequence ID" value="KAJ3176688.1"/>
    <property type="molecule type" value="Genomic_DNA"/>
</dbReference>
<accession>A0AAD5THI4</accession>
<proteinExistence type="predicted"/>
<sequence length="2016" mass="223762">MSAPAFSRFGLVGSFPRDDICLTKAQQLCQRLWQGAATAGVTTDQVREVLLILPKGGRIELCAKNLLSLDMPAEVQRQNSGLILQLFNECFDDIVSSAYINSANSVTAPGQVGAVAATSADSEWVIISLCSSPSTAAASQAGNGSSAPANDLLYLKTSQYYVLRALVSVLPRFGPLAVTLFDEYSSRTTSTVFRGHFIKAMVSLPGSIFSDDRLERLYHSSVEAMRRLIESTSRQLGGPRASFISRIIGEGRTHGQRDLVHYATPETLEKYFLQAVRVAEEADQKSTYNVISVIDATWSFQINWRLHGEVYLRFLTLYLDAHASDPLWCGCFLDDFHTLLLKAKAPSPYAGVALRLFSLYQTYVPLAVESQVHDLIKQQMFHLSRTGELARANQALAASAPIRGEPSDGLAYEGLCRVVPPMLYLRALSKEDKQRLFKQLVLQTPDGFTFSPTQVELAKVVLNELGRKRGNYQLITDMTLDVLNALSARKFYEILFDTTRDGGSRDLVAKTLQAFLNEAFCLNDHQYFELILKAWLNLHMSHTPNTYLALKDNEKSLKRRRGKVAADLWETWRASVTAPILQCFAVVAKKAHSALNADTVRSARSQITCYVGYAAVLADQLVLTFESCAPSTDALQLLRACMPVLNLLAPLLDSNVLAPLYPASAKDASSLPSEPVLRCITTARAIGDRFALLAVSSMQRCLQFDPASPQYAKLSASSLAPELTQLATAKYLGSFPALGLALFNFCTNLLQASKLSEEVPSVNFDSIRPRKKARKLRKDAAPSFVLVPPTSDGTKSKWVRVDADHHRECTALALGTLKALGQAAKRISALENVAQQAWQVMRTHHFPGLEVPEPRHNPLEDLSTFQRFQDALRQLPSSVVENEKPLLHSALVYHLQSNRSNDAASNSDLPGWWPLLLSAVDACGADWPARNSWLCKIRDVSLPPVRERLQQATHDRAPDNRLAAYLELLEVSRQTSWLEFARTLEFVQRRTKNEAGLYRSDIYGLIGRSFPDMIKASLHDAATSGEENALSGVHMMATALIQILRDDLSTRDSVATWSFKTLARSLITNAISHGGPPVLSIRRAWLTCGLTMDMMLLRAQGGEDAARTYVWPIDQEVFSCRQSVTEEVLNGLLQAAVLNGVKRGRETFARLRQEVYRTKRHVQVAPEELYTPEQAVELLCSTLMAQRQQQADGSPVHPVNFLADGVFFPSAEDEMGAAATATSTTASRVYESITLLCIQRLIIFCGERWTSVPMLVRFFDQVISTVADSSRALHPLFPAHYQQTYALFNTVRSLYPLEAAWYELAPLSRACSVLFASAVRQCAVLEARALRALWTEMYLHKGKISTLSSLALPEVGFLVSNIVPLLQAPTRPGRPDATKSQRIMADKADTVERRAIMFRDLLALSPSAVHEVWSELLGVRDDIFSLYLDKTRGELFGVFDKHMKASGDSDESTNTATLPPKLAAEDVFFPLTSAQLTTLTVTAMQTFTRQLMQRAMNQMLPPLARTAAITQFVQSPAASHFDVIALLKKLHAVIAQRKKRQSETEAVEGGQPKADAASADAPLASFEISAQGPDRAGEDLPVDDAVDLLLESVILRVFDMDVTWFVLAFLLDPKTIASAPQRTTAQILTRLQLWAPVDRTVAVLRILLEPRRRWAIRFFLHKQILRTLFVCGDNSIAARELFLAEWQQRNRVGTEMPTDVRYDVVTMAVNAINERSEKQALVWPIIEELVAESATREVDEDVLLLLFTPMMHTPQISGLLRTSVPKEWEDPQSFGHFHLKLRGAESRAFVHEAHETRKRMATLMHKLSTVCRNPFVRIVAQLQQFLFCDAAEGSPDDESIEQLHQMLVQATTVDDTTGATSHSAAVSGTFPRRVSLEETSDWQLSVIPRLYAGLSLQVLLYVLESAPEEQKESCASLCARHPYAIRLRETVNVLLQVLLNTPPAHAERRMRAAKACTALMQQVSSTTLPRAATSGSEETSWAVELIQAPFKDLLDFLRQDSELCADLLPGVEKSDR</sequence>
<evidence type="ECO:0000313" key="1">
    <source>
        <dbReference type="EMBL" id="KAJ3176688.1"/>
    </source>
</evidence>
<comment type="caution">
    <text evidence="1">The sequence shown here is derived from an EMBL/GenBank/DDBJ whole genome shotgun (WGS) entry which is preliminary data.</text>
</comment>
<protein>
    <submittedName>
        <fullName evidence="1">Uncharacterized protein</fullName>
    </submittedName>
</protein>
<gene>
    <name evidence="1" type="ORF">HDU87_004827</name>
</gene>
<reference evidence="1" key="1">
    <citation type="submission" date="2020-05" db="EMBL/GenBank/DDBJ databases">
        <title>Phylogenomic resolution of chytrid fungi.</title>
        <authorList>
            <person name="Stajich J.E."/>
            <person name="Amses K."/>
            <person name="Simmons R."/>
            <person name="Seto K."/>
            <person name="Myers J."/>
            <person name="Bonds A."/>
            <person name="Quandt C.A."/>
            <person name="Barry K."/>
            <person name="Liu P."/>
            <person name="Grigoriev I."/>
            <person name="Longcore J.E."/>
            <person name="James T.Y."/>
        </authorList>
    </citation>
    <scope>NUCLEOTIDE SEQUENCE</scope>
    <source>
        <strain evidence="1">JEL0379</strain>
    </source>
</reference>